<name>A0A382E7S4_9ZZZZ</name>
<dbReference type="PANTHER" id="PTHR42714:SF2">
    <property type="entry name" value="TRNA MODIFICATION GTPASE GTPBP3, MITOCHONDRIAL"/>
    <property type="match status" value="1"/>
</dbReference>
<comment type="similarity">
    <text evidence="1">Belongs to the TRAFAC class TrmE-Era-EngA-EngB-Septin-like GTPase superfamily. TrmE GTPase family.</text>
</comment>
<dbReference type="NCBIfam" id="TIGR00231">
    <property type="entry name" value="small_GTP"/>
    <property type="match status" value="1"/>
</dbReference>
<protein>
    <recommendedName>
        <fullName evidence="5">TrmE-type G domain-containing protein</fullName>
    </recommendedName>
</protein>
<dbReference type="AlphaFoldDB" id="A0A382E7S4"/>
<dbReference type="PANTHER" id="PTHR42714">
    <property type="entry name" value="TRNA MODIFICATION GTPASE GTPBP3"/>
    <property type="match status" value="1"/>
</dbReference>
<evidence type="ECO:0000256" key="3">
    <source>
        <dbReference type="ARBA" id="ARBA00022741"/>
    </source>
</evidence>
<dbReference type="GO" id="GO:0005829">
    <property type="term" value="C:cytosol"/>
    <property type="evidence" value="ECO:0007669"/>
    <property type="project" value="TreeGrafter"/>
</dbReference>
<keyword evidence="3" id="KW-0547">Nucleotide-binding</keyword>
<dbReference type="HAMAP" id="MF_00379">
    <property type="entry name" value="GTPase_MnmE"/>
    <property type="match status" value="1"/>
</dbReference>
<dbReference type="Gene3D" id="3.30.1360.120">
    <property type="entry name" value="Probable tRNA modification gtpase trme, domain 1"/>
    <property type="match status" value="1"/>
</dbReference>
<dbReference type="Pfam" id="PF10396">
    <property type="entry name" value="TrmE_N"/>
    <property type="match status" value="1"/>
</dbReference>
<gene>
    <name evidence="6" type="ORF">METZ01_LOCUS199246</name>
</gene>
<dbReference type="PROSITE" id="PS51709">
    <property type="entry name" value="G_TRME"/>
    <property type="match status" value="1"/>
</dbReference>
<organism evidence="6">
    <name type="scientific">marine metagenome</name>
    <dbReference type="NCBI Taxonomy" id="408172"/>
    <lineage>
        <taxon>unclassified sequences</taxon>
        <taxon>metagenomes</taxon>
        <taxon>ecological metagenomes</taxon>
    </lineage>
</organism>
<sequence length="378" mass="40810">MYYPDDTIVAIATAPGRSGLGVVRLSGPEVVGVTTRVLEGVVELQPRHATLTSVCQHTQEAQRLDRVLATYFPGPESYTGEDVLEISGHGNPILLRQIVEALVAAGARLAEPGEFTLRAFLNGRLDLVQAEAVGDLIQAVTPLQARVAFDQLEGTVTDIIGEIDAALFDLVARLEASVDFPEEGYHFSDAVAVASEIRDLLRRTETLLVDAQRCRFIREGCQVVILGKTNVGKSTLFNRLLGAARAIVTDIPGTTRDLLTETIDIDGLSVTLVDTAGIRTTVDTVESEGVNRARGALGVAAAIILVLDQSRPLEDEDHELLGETQTRDRVVVINKADLTAQWVTSELADCGRRVTVSLLENTALTELRQALADTLWVK</sequence>
<dbReference type="SUPFAM" id="SSF52540">
    <property type="entry name" value="P-loop containing nucleoside triphosphate hydrolases"/>
    <property type="match status" value="1"/>
</dbReference>
<dbReference type="InterPro" id="IPR006073">
    <property type="entry name" value="GTP-bd"/>
</dbReference>
<dbReference type="CDD" id="cd04164">
    <property type="entry name" value="trmE"/>
    <property type="match status" value="1"/>
</dbReference>
<evidence type="ECO:0000256" key="4">
    <source>
        <dbReference type="ARBA" id="ARBA00023134"/>
    </source>
</evidence>
<evidence type="ECO:0000256" key="1">
    <source>
        <dbReference type="ARBA" id="ARBA00011043"/>
    </source>
</evidence>
<dbReference type="GO" id="GO:0002098">
    <property type="term" value="P:tRNA wobble uridine modification"/>
    <property type="evidence" value="ECO:0007669"/>
    <property type="project" value="TreeGrafter"/>
</dbReference>
<dbReference type="Pfam" id="PF01926">
    <property type="entry name" value="MMR_HSR1"/>
    <property type="match status" value="1"/>
</dbReference>
<evidence type="ECO:0000313" key="6">
    <source>
        <dbReference type="EMBL" id="SVB46392.1"/>
    </source>
</evidence>
<dbReference type="InterPro" id="IPR018948">
    <property type="entry name" value="GTP-bd_TrmE_N"/>
</dbReference>
<dbReference type="InterPro" id="IPR027417">
    <property type="entry name" value="P-loop_NTPase"/>
</dbReference>
<accession>A0A382E7S4</accession>
<dbReference type="InterPro" id="IPR027266">
    <property type="entry name" value="TrmE/GcvT-like"/>
</dbReference>
<dbReference type="Gene3D" id="3.40.50.300">
    <property type="entry name" value="P-loop containing nucleotide triphosphate hydrolases"/>
    <property type="match status" value="1"/>
</dbReference>
<dbReference type="InterPro" id="IPR031168">
    <property type="entry name" value="G_TrmE"/>
</dbReference>
<proteinExistence type="inferred from homology"/>
<dbReference type="InterPro" id="IPR025867">
    <property type="entry name" value="MnmE_helical"/>
</dbReference>
<dbReference type="CDD" id="cd14858">
    <property type="entry name" value="TrmE_N"/>
    <property type="match status" value="1"/>
</dbReference>
<dbReference type="InterPro" id="IPR005225">
    <property type="entry name" value="Small_GTP-bd"/>
</dbReference>
<evidence type="ECO:0000259" key="5">
    <source>
        <dbReference type="PROSITE" id="PS51709"/>
    </source>
</evidence>
<dbReference type="Pfam" id="PF12631">
    <property type="entry name" value="MnmE_helical"/>
    <property type="match status" value="1"/>
</dbReference>
<dbReference type="InterPro" id="IPR004520">
    <property type="entry name" value="GTPase_MnmE"/>
</dbReference>
<dbReference type="NCBIfam" id="TIGR00450">
    <property type="entry name" value="mnmE_trmE_thdF"/>
    <property type="match status" value="1"/>
</dbReference>
<keyword evidence="4" id="KW-0342">GTP-binding</keyword>
<dbReference type="GO" id="GO:0005525">
    <property type="term" value="F:GTP binding"/>
    <property type="evidence" value="ECO:0007669"/>
    <property type="project" value="UniProtKB-KW"/>
</dbReference>
<reference evidence="6" key="1">
    <citation type="submission" date="2018-05" db="EMBL/GenBank/DDBJ databases">
        <authorList>
            <person name="Lanie J.A."/>
            <person name="Ng W.-L."/>
            <person name="Kazmierczak K.M."/>
            <person name="Andrzejewski T.M."/>
            <person name="Davidsen T.M."/>
            <person name="Wayne K.J."/>
            <person name="Tettelin H."/>
            <person name="Glass J.I."/>
            <person name="Rusch D."/>
            <person name="Podicherti R."/>
            <person name="Tsui H.-C.T."/>
            <person name="Winkler M.E."/>
        </authorList>
    </citation>
    <scope>NUCLEOTIDE SEQUENCE</scope>
</reference>
<feature type="domain" description="TrmE-type G" evidence="5">
    <location>
        <begin position="220"/>
        <end position="376"/>
    </location>
</feature>
<evidence type="ECO:0000256" key="2">
    <source>
        <dbReference type="ARBA" id="ARBA00022694"/>
    </source>
</evidence>
<dbReference type="GO" id="GO:0030488">
    <property type="term" value="P:tRNA methylation"/>
    <property type="evidence" value="ECO:0007669"/>
    <property type="project" value="TreeGrafter"/>
</dbReference>
<feature type="non-terminal residue" evidence="6">
    <location>
        <position position="378"/>
    </location>
</feature>
<keyword evidence="2" id="KW-0819">tRNA processing</keyword>
<dbReference type="EMBL" id="UINC01043001">
    <property type="protein sequence ID" value="SVB46392.1"/>
    <property type="molecule type" value="Genomic_DNA"/>
</dbReference>
<dbReference type="GO" id="GO:0003924">
    <property type="term" value="F:GTPase activity"/>
    <property type="evidence" value="ECO:0007669"/>
    <property type="project" value="InterPro"/>
</dbReference>